<feature type="region of interest" description="Disordered" evidence="1">
    <location>
        <begin position="434"/>
        <end position="454"/>
    </location>
</feature>
<reference evidence="5" key="1">
    <citation type="submission" date="2025-08" db="UniProtKB">
        <authorList>
            <consortium name="RefSeq"/>
        </authorList>
    </citation>
    <scope>IDENTIFICATION</scope>
    <source>
        <tissue evidence="5">Blood</tissue>
    </source>
</reference>
<keyword evidence="4" id="KW-1185">Reference proteome</keyword>
<dbReference type="PROSITE" id="PS50003">
    <property type="entry name" value="PH_DOMAIN"/>
    <property type="match status" value="2"/>
</dbReference>
<dbReference type="PANTHER" id="PTHR12752">
    <property type="entry name" value="PHOSPHOINOSITOL 3-PHOSPHATE-BINDING PROTEIN"/>
    <property type="match status" value="1"/>
</dbReference>
<dbReference type="SMART" id="SM00233">
    <property type="entry name" value="PH"/>
    <property type="match status" value="2"/>
</dbReference>
<dbReference type="InterPro" id="IPR036034">
    <property type="entry name" value="PDZ_sf"/>
</dbReference>
<sequence>MDVPETYSIALNWEKENASCQENMKDCTKGKDFYKEMAFSKFSYSTETPQENYSSQEIHFRKKYNKEMSNALQIRNNSLFETRTAMLISSKESKNIRRYSFPVPSIDVLSLPQLRRDSGFYSMPSLSLKLLSIPFKVVTTYKMSTNRRVSYTKPYSSFTALSGTLTDLKSSRCYAFASCDHNMNVCHAEQESKFSNIFLDDNYLEYRQNSKETGQVTVEDFHSIMNSCQAQKEKYRPIETPTTPKGDEEHITFEKDGFACEKVLRSKDQQVQVHEKLSNKVTANQDSLLSEKLSSGNNNISAKLSVEDIQGQESVIQSNENLLQSIFESKEMKKKQRKSVMTVITGELEQKLIIPGDIKSMANSFGLAIKKEPSSKRETVFMLPLLDTEESNQVNEFQNCTAIQKMSENIPEDSDCQDYSIQTEHLLAGDSFTDDPEMLSSEQHISLSHHSGSDLADVQTETLFKSSSEKRDEEKEADMNVVMTSATFSPVNQADQIAKSLKDTSTGLSRDQVLKDARTNKSSQGEEKPDRWARRRKWFKNSKRHPSFRKSSKNSRFTKGSMNSEDGCPLDLGPHRVRESEERGFYTEMFHSASWVFQGDDANADNNIRCLSKRPVTVRERTVRIPKGTGDYPWGFQIQFSKPILVTKVDFNSTAEEAGLQIGDIVMAVNGTDVTSMPHSEAANLAKKGPDILNLLVGSDISRCPNIPRPTCRGYLHKQTHSGILKGWRKRWFVLKHDGSLYYYKHKKDEGKCRPLEVTKVEGAEIGMDNSLGKPFAFKCVPRAGNRVFYFRATSAQEMKRWVDIMEKAAHPIHQNHVWEDVTMHNTSLPPLAIKNPECLGLLHQLDKTKNIWVQHYCILKDGCLYFYASIRSTHAVGGIYLQGYTVSEQSLGSRRYVIEVKPPSEEFTAFYLCAESVNENQRWISALQASVSKWLPWNKASEDFMH</sequence>
<dbReference type="InParanoid" id="A0A6P9DAT4"/>
<dbReference type="Gene3D" id="2.30.29.30">
    <property type="entry name" value="Pleckstrin-homology domain (PH domain)/Phosphotyrosine-binding domain (PTB)"/>
    <property type="match status" value="2"/>
</dbReference>
<name>A0A6P9DAT4_PANGU</name>
<evidence type="ECO:0000313" key="5">
    <source>
        <dbReference type="RefSeq" id="XP_034288605.1"/>
    </source>
</evidence>
<dbReference type="AlphaFoldDB" id="A0A6P9DAT4"/>
<feature type="compositionally biased region" description="Basic and acidic residues" evidence="1">
    <location>
        <begin position="512"/>
        <end position="532"/>
    </location>
</feature>
<dbReference type="Pfam" id="PF00595">
    <property type="entry name" value="PDZ"/>
    <property type="match status" value="1"/>
</dbReference>
<dbReference type="PANTHER" id="PTHR12752:SF2">
    <property type="entry name" value="PDZ AND PLECKSTRIN HOMOLOGY DOMAINS 1"/>
    <property type="match status" value="1"/>
</dbReference>
<dbReference type="PROSITE" id="PS50106">
    <property type="entry name" value="PDZ"/>
    <property type="match status" value="1"/>
</dbReference>
<dbReference type="InterPro" id="IPR011993">
    <property type="entry name" value="PH-like_dom_sf"/>
</dbReference>
<evidence type="ECO:0000313" key="4">
    <source>
        <dbReference type="Proteomes" id="UP001652622"/>
    </source>
</evidence>
<gene>
    <name evidence="5" type="primary">LOC117674613</name>
</gene>
<dbReference type="Proteomes" id="UP001652622">
    <property type="component" value="Unplaced"/>
</dbReference>
<proteinExistence type="predicted"/>
<dbReference type="Pfam" id="PF00169">
    <property type="entry name" value="PH"/>
    <property type="match status" value="2"/>
</dbReference>
<feature type="region of interest" description="Disordered" evidence="1">
    <location>
        <begin position="502"/>
        <end position="573"/>
    </location>
</feature>
<feature type="compositionally biased region" description="Polar residues" evidence="1">
    <location>
        <begin position="554"/>
        <end position="564"/>
    </location>
</feature>
<dbReference type="InterPro" id="IPR001849">
    <property type="entry name" value="PH_domain"/>
</dbReference>
<accession>A0A6P9DAT4</accession>
<dbReference type="RefSeq" id="XP_034288605.1">
    <property type="nucleotide sequence ID" value="XM_034432714.2"/>
</dbReference>
<protein>
    <submittedName>
        <fullName evidence="5">Uncharacterized protein LOC117674613</fullName>
    </submittedName>
</protein>
<dbReference type="InterPro" id="IPR001478">
    <property type="entry name" value="PDZ"/>
</dbReference>
<dbReference type="SMART" id="SM00228">
    <property type="entry name" value="PDZ"/>
    <property type="match status" value="1"/>
</dbReference>
<feature type="compositionally biased region" description="Polar residues" evidence="1">
    <location>
        <begin position="440"/>
        <end position="450"/>
    </location>
</feature>
<feature type="domain" description="PH" evidence="2">
    <location>
        <begin position="709"/>
        <end position="811"/>
    </location>
</feature>
<dbReference type="Gene3D" id="2.30.42.10">
    <property type="match status" value="1"/>
</dbReference>
<evidence type="ECO:0000256" key="1">
    <source>
        <dbReference type="SAM" id="MobiDB-lite"/>
    </source>
</evidence>
<dbReference type="SUPFAM" id="SSF50156">
    <property type="entry name" value="PDZ domain-like"/>
    <property type="match status" value="1"/>
</dbReference>
<dbReference type="GeneID" id="117674613"/>
<feature type="compositionally biased region" description="Basic residues" evidence="1">
    <location>
        <begin position="533"/>
        <end position="553"/>
    </location>
</feature>
<organism evidence="4 5">
    <name type="scientific">Pantherophis guttatus</name>
    <name type="common">Corn snake</name>
    <name type="synonym">Elaphe guttata</name>
    <dbReference type="NCBI Taxonomy" id="94885"/>
    <lineage>
        <taxon>Eukaryota</taxon>
        <taxon>Metazoa</taxon>
        <taxon>Chordata</taxon>
        <taxon>Craniata</taxon>
        <taxon>Vertebrata</taxon>
        <taxon>Euteleostomi</taxon>
        <taxon>Lepidosauria</taxon>
        <taxon>Squamata</taxon>
        <taxon>Bifurcata</taxon>
        <taxon>Unidentata</taxon>
        <taxon>Episquamata</taxon>
        <taxon>Toxicofera</taxon>
        <taxon>Serpentes</taxon>
        <taxon>Colubroidea</taxon>
        <taxon>Colubridae</taxon>
        <taxon>Colubrinae</taxon>
        <taxon>Pantherophis</taxon>
    </lineage>
</organism>
<dbReference type="KEGG" id="pgut:117674613"/>
<dbReference type="OMA" id="AIWEEDS"/>
<evidence type="ECO:0000259" key="2">
    <source>
        <dbReference type="PROSITE" id="PS50003"/>
    </source>
</evidence>
<feature type="domain" description="PH" evidence="2">
    <location>
        <begin position="836"/>
        <end position="933"/>
    </location>
</feature>
<dbReference type="SUPFAM" id="SSF50729">
    <property type="entry name" value="PH domain-like"/>
    <property type="match status" value="2"/>
</dbReference>
<evidence type="ECO:0000259" key="3">
    <source>
        <dbReference type="PROSITE" id="PS50106"/>
    </source>
</evidence>
<feature type="domain" description="PDZ" evidence="3">
    <location>
        <begin position="622"/>
        <end position="697"/>
    </location>
</feature>